<reference evidence="4 5" key="1">
    <citation type="journal article" date="2008" name="Nature">
        <title>The genome of the model beetle and pest Tribolium castaneum.</title>
        <authorList>
            <consortium name="Tribolium Genome Sequencing Consortium"/>
            <person name="Richards S."/>
            <person name="Gibbs R.A."/>
            <person name="Weinstock G.M."/>
            <person name="Brown S.J."/>
            <person name="Denell R."/>
            <person name="Beeman R.W."/>
            <person name="Gibbs R."/>
            <person name="Beeman R.W."/>
            <person name="Brown S.J."/>
            <person name="Bucher G."/>
            <person name="Friedrich M."/>
            <person name="Grimmelikhuijzen C.J."/>
            <person name="Klingler M."/>
            <person name="Lorenzen M."/>
            <person name="Richards S."/>
            <person name="Roth S."/>
            <person name="Schroder R."/>
            <person name="Tautz D."/>
            <person name="Zdobnov E.M."/>
            <person name="Muzny D."/>
            <person name="Gibbs R.A."/>
            <person name="Weinstock G.M."/>
            <person name="Attaway T."/>
            <person name="Bell S."/>
            <person name="Buhay C.J."/>
            <person name="Chandrabose M.N."/>
            <person name="Chavez D."/>
            <person name="Clerk-Blankenburg K.P."/>
            <person name="Cree A."/>
            <person name="Dao M."/>
            <person name="Davis C."/>
            <person name="Chacko J."/>
            <person name="Dinh H."/>
            <person name="Dugan-Rocha S."/>
            <person name="Fowler G."/>
            <person name="Garner T.T."/>
            <person name="Garnes J."/>
            <person name="Gnirke A."/>
            <person name="Hawes A."/>
            <person name="Hernandez J."/>
            <person name="Hines S."/>
            <person name="Holder M."/>
            <person name="Hume J."/>
            <person name="Jhangiani S.N."/>
            <person name="Joshi V."/>
            <person name="Khan Z.M."/>
            <person name="Jackson L."/>
            <person name="Kovar C."/>
            <person name="Kowis A."/>
            <person name="Lee S."/>
            <person name="Lewis L.R."/>
            <person name="Margolis J."/>
            <person name="Morgan M."/>
            <person name="Nazareth L.V."/>
            <person name="Nguyen N."/>
            <person name="Okwuonu G."/>
            <person name="Parker D."/>
            <person name="Richards S."/>
            <person name="Ruiz S.J."/>
            <person name="Santibanez J."/>
            <person name="Savard J."/>
            <person name="Scherer S.E."/>
            <person name="Schneider B."/>
            <person name="Sodergren E."/>
            <person name="Tautz D."/>
            <person name="Vattahil S."/>
            <person name="Villasana D."/>
            <person name="White C.S."/>
            <person name="Wright R."/>
            <person name="Park Y."/>
            <person name="Beeman R.W."/>
            <person name="Lord J."/>
            <person name="Oppert B."/>
            <person name="Lorenzen M."/>
            <person name="Brown S."/>
            <person name="Wang L."/>
            <person name="Savard J."/>
            <person name="Tautz D."/>
            <person name="Richards S."/>
            <person name="Weinstock G."/>
            <person name="Gibbs R.A."/>
            <person name="Liu Y."/>
            <person name="Worley K."/>
            <person name="Weinstock G."/>
            <person name="Elsik C.G."/>
            <person name="Reese J.T."/>
            <person name="Elhaik E."/>
            <person name="Landan G."/>
            <person name="Graur D."/>
            <person name="Arensburger P."/>
            <person name="Atkinson P."/>
            <person name="Beeman R.W."/>
            <person name="Beidler J."/>
            <person name="Brown S.J."/>
            <person name="Demuth J.P."/>
            <person name="Drury D.W."/>
            <person name="Du Y.Z."/>
            <person name="Fujiwara H."/>
            <person name="Lorenzen M."/>
            <person name="Maselli V."/>
            <person name="Osanai M."/>
            <person name="Park Y."/>
            <person name="Robertson H.M."/>
            <person name="Tu Z."/>
            <person name="Wang J.J."/>
            <person name="Wang S."/>
            <person name="Richards S."/>
            <person name="Song H."/>
            <person name="Zhang L."/>
            <person name="Sodergren E."/>
            <person name="Werner D."/>
            <person name="Stanke M."/>
            <person name="Morgenstern B."/>
            <person name="Solovyev V."/>
            <person name="Kosarev P."/>
            <person name="Brown G."/>
            <person name="Chen H.C."/>
            <person name="Ermolaeva O."/>
            <person name="Hlavina W."/>
            <person name="Kapustin Y."/>
            <person name="Kiryutin B."/>
            <person name="Kitts P."/>
            <person name="Maglott D."/>
            <person name="Pruitt K."/>
            <person name="Sapojnikov V."/>
            <person name="Souvorov A."/>
            <person name="Mackey A.J."/>
            <person name="Waterhouse R.M."/>
            <person name="Wyder S."/>
            <person name="Zdobnov E.M."/>
            <person name="Zdobnov E.M."/>
            <person name="Wyder S."/>
            <person name="Kriventseva E.V."/>
            <person name="Kadowaki T."/>
            <person name="Bork P."/>
            <person name="Aranda M."/>
            <person name="Bao R."/>
            <person name="Beermann A."/>
            <person name="Berns N."/>
            <person name="Bolognesi R."/>
            <person name="Bonneton F."/>
            <person name="Bopp D."/>
            <person name="Brown S.J."/>
            <person name="Bucher G."/>
            <person name="Butts T."/>
            <person name="Chaumot A."/>
            <person name="Denell R.E."/>
            <person name="Ferrier D.E."/>
            <person name="Friedrich M."/>
            <person name="Gordon C.M."/>
            <person name="Jindra M."/>
            <person name="Klingler M."/>
            <person name="Lan Q."/>
            <person name="Lattorff H.M."/>
            <person name="Laudet V."/>
            <person name="von Levetsow C."/>
            <person name="Liu Z."/>
            <person name="Lutz R."/>
            <person name="Lynch J.A."/>
            <person name="da Fonseca R.N."/>
            <person name="Posnien N."/>
            <person name="Reuter R."/>
            <person name="Roth S."/>
            <person name="Savard J."/>
            <person name="Schinko J.B."/>
            <person name="Schmitt C."/>
            <person name="Schoppmeier M."/>
            <person name="Schroder R."/>
            <person name="Shippy T.D."/>
            <person name="Simonnet F."/>
            <person name="Marques-Souza H."/>
            <person name="Tautz D."/>
            <person name="Tomoyasu Y."/>
            <person name="Trauner J."/>
            <person name="Van der Zee M."/>
            <person name="Vervoort M."/>
            <person name="Wittkopp N."/>
            <person name="Wimmer E.A."/>
            <person name="Yang X."/>
            <person name="Jones A.K."/>
            <person name="Sattelle D.B."/>
            <person name="Ebert P.R."/>
            <person name="Nelson D."/>
            <person name="Scott J.G."/>
            <person name="Beeman R.W."/>
            <person name="Muthukrishnan S."/>
            <person name="Kramer K.J."/>
            <person name="Arakane Y."/>
            <person name="Beeman R.W."/>
            <person name="Zhu Q."/>
            <person name="Hogenkamp D."/>
            <person name="Dixit R."/>
            <person name="Oppert B."/>
            <person name="Jiang H."/>
            <person name="Zou Z."/>
            <person name="Marshall J."/>
            <person name="Elpidina E."/>
            <person name="Vinokurov K."/>
            <person name="Oppert C."/>
            <person name="Zou Z."/>
            <person name="Evans J."/>
            <person name="Lu Z."/>
            <person name="Zhao P."/>
            <person name="Sumathipala N."/>
            <person name="Altincicek B."/>
            <person name="Vilcinskas A."/>
            <person name="Williams M."/>
            <person name="Hultmark D."/>
            <person name="Hetru C."/>
            <person name="Jiang H."/>
            <person name="Grimmelikhuijzen C.J."/>
            <person name="Hauser F."/>
            <person name="Cazzamali G."/>
            <person name="Williamson M."/>
            <person name="Park Y."/>
            <person name="Li B."/>
            <person name="Tanaka Y."/>
            <person name="Predel R."/>
            <person name="Neupert S."/>
            <person name="Schachtner J."/>
            <person name="Verleyen P."/>
            <person name="Raible F."/>
            <person name="Bork P."/>
            <person name="Friedrich M."/>
            <person name="Walden K.K."/>
            <person name="Robertson H.M."/>
            <person name="Angeli S."/>
            <person name="Foret S."/>
            <person name="Bucher G."/>
            <person name="Schuetz S."/>
            <person name="Maleszka R."/>
            <person name="Wimmer E.A."/>
            <person name="Beeman R.W."/>
            <person name="Lorenzen M."/>
            <person name="Tomoyasu Y."/>
            <person name="Miller S.C."/>
            <person name="Grossmann D."/>
            <person name="Bucher G."/>
        </authorList>
    </citation>
    <scope>NUCLEOTIDE SEQUENCE [LARGE SCALE GENOMIC DNA]</scope>
    <source>
        <strain evidence="4 5">Georgia GA2</strain>
    </source>
</reference>
<dbReference type="SMART" id="SM00175">
    <property type="entry name" value="RAB"/>
    <property type="match status" value="1"/>
</dbReference>
<feature type="compositionally biased region" description="Basic residues" evidence="3">
    <location>
        <begin position="384"/>
        <end position="399"/>
    </location>
</feature>
<feature type="region of interest" description="Disordered" evidence="3">
    <location>
        <begin position="862"/>
        <end position="904"/>
    </location>
</feature>
<evidence type="ECO:0000313" key="5">
    <source>
        <dbReference type="Proteomes" id="UP000007266"/>
    </source>
</evidence>
<feature type="compositionally biased region" description="Polar residues" evidence="3">
    <location>
        <begin position="575"/>
        <end position="587"/>
    </location>
</feature>
<dbReference type="GO" id="GO:0005886">
    <property type="term" value="C:plasma membrane"/>
    <property type="evidence" value="ECO:0000318"/>
    <property type="project" value="GO_Central"/>
</dbReference>
<protein>
    <submittedName>
        <fullName evidence="4">Uncharacterized protein</fullName>
    </submittedName>
</protein>
<feature type="region of interest" description="Disordered" evidence="3">
    <location>
        <begin position="64"/>
        <end position="123"/>
    </location>
</feature>
<dbReference type="PROSITE" id="PS51419">
    <property type="entry name" value="RAB"/>
    <property type="match status" value="1"/>
</dbReference>
<feature type="region of interest" description="Disordered" evidence="3">
    <location>
        <begin position="206"/>
        <end position="235"/>
    </location>
</feature>
<dbReference type="GO" id="GO:0005246">
    <property type="term" value="F:calcium channel regulator activity"/>
    <property type="evidence" value="ECO:0000318"/>
    <property type="project" value="GO_Central"/>
</dbReference>
<feature type="region of interest" description="Disordered" evidence="3">
    <location>
        <begin position="566"/>
        <end position="591"/>
    </location>
</feature>
<dbReference type="FunFam" id="3.40.50.300:FF:000664">
    <property type="entry name" value="Uncharacterized protein, isoform B"/>
    <property type="match status" value="1"/>
</dbReference>
<dbReference type="InterPro" id="IPR051641">
    <property type="entry name" value="RGK_GTP-binding_reg"/>
</dbReference>
<dbReference type="STRING" id="7070.D6WQS8"/>
<dbReference type="Proteomes" id="UP000007266">
    <property type="component" value="Linkage group 7"/>
</dbReference>
<evidence type="ECO:0000256" key="3">
    <source>
        <dbReference type="SAM" id="MobiDB-lite"/>
    </source>
</evidence>
<dbReference type="Pfam" id="PF11179">
    <property type="entry name" value="DUF2967"/>
    <property type="match status" value="1"/>
</dbReference>
<dbReference type="PANTHER" id="PTHR45775">
    <property type="entry name" value="RAD, GEM/KIR FAMILY MEMBER 2, ISOFORM C"/>
    <property type="match status" value="1"/>
</dbReference>
<organism evidence="4 5">
    <name type="scientific">Tribolium castaneum</name>
    <name type="common">Red flour beetle</name>
    <dbReference type="NCBI Taxonomy" id="7070"/>
    <lineage>
        <taxon>Eukaryota</taxon>
        <taxon>Metazoa</taxon>
        <taxon>Ecdysozoa</taxon>
        <taxon>Arthropoda</taxon>
        <taxon>Hexapoda</taxon>
        <taxon>Insecta</taxon>
        <taxon>Pterygota</taxon>
        <taxon>Neoptera</taxon>
        <taxon>Endopterygota</taxon>
        <taxon>Coleoptera</taxon>
        <taxon>Polyphaga</taxon>
        <taxon>Cucujiformia</taxon>
        <taxon>Tenebrionidae</taxon>
        <taxon>Tenebrionidae incertae sedis</taxon>
        <taxon>Tribolium</taxon>
    </lineage>
</organism>
<gene>
    <name evidence="4" type="primary">AUGUSTUS-3.0.2_08856</name>
    <name evidence="4" type="ORF">TcasGA2_TC008856</name>
</gene>
<dbReference type="PANTHER" id="PTHR45775:SF7">
    <property type="entry name" value="RAD, GEM_KIR FAMILY MEMBER 1, ISOFORM B"/>
    <property type="match status" value="1"/>
</dbReference>
<feature type="compositionally biased region" description="Polar residues" evidence="3">
    <location>
        <begin position="880"/>
        <end position="893"/>
    </location>
</feature>
<feature type="compositionally biased region" description="Basic and acidic residues" evidence="3">
    <location>
        <begin position="300"/>
        <end position="320"/>
    </location>
</feature>
<dbReference type="InterPro" id="IPR001806">
    <property type="entry name" value="Small_GTPase"/>
</dbReference>
<dbReference type="FunCoup" id="D6WQS8">
    <property type="interactions" value="10"/>
</dbReference>
<proteinExistence type="inferred from homology"/>
<dbReference type="InParanoid" id="D6WQS8"/>
<feature type="region of interest" description="Disordered" evidence="3">
    <location>
        <begin position="625"/>
        <end position="661"/>
    </location>
</feature>
<name>D6WQS8_TRICA</name>
<dbReference type="GO" id="GO:0003924">
    <property type="term" value="F:GTPase activity"/>
    <property type="evidence" value="ECO:0007669"/>
    <property type="project" value="InterPro"/>
</dbReference>
<evidence type="ECO:0000256" key="1">
    <source>
        <dbReference type="ARBA" id="ARBA00008846"/>
    </source>
</evidence>
<reference evidence="4 5" key="2">
    <citation type="journal article" date="2010" name="Nucleic Acids Res.">
        <title>BeetleBase in 2010: revisions to provide comprehensive genomic information for Tribolium castaneum.</title>
        <authorList>
            <person name="Kim H.S."/>
            <person name="Murphy T."/>
            <person name="Xia J."/>
            <person name="Caragea D."/>
            <person name="Park Y."/>
            <person name="Beeman R.W."/>
            <person name="Lorenzen M.D."/>
            <person name="Butcher S."/>
            <person name="Manak J.R."/>
            <person name="Brown S.J."/>
        </authorList>
    </citation>
    <scope>GENOME REANNOTATION</scope>
    <source>
        <strain evidence="4 5">Georgia GA2</strain>
    </source>
</reference>
<dbReference type="InterPro" id="IPR021349">
    <property type="entry name" value="DUF2967"/>
</dbReference>
<sequence>MKSSFITHLKSGKSIGHTDVRSMFEVKKCSRNVEKKFIVVQTGGDGESSITEGLRTALARLRQRSTPPGSQTSPLHQPSNCIASESCSSGSTNNSHCPSSPRPKMTVNSQSGPRSPRPPDDLISTATSALRRLHFKTGRNATKNSTKQPVPKVIVMGSSTASETTINTSTDSSNTIVTTVTATDGDVTEDSLDHPEAVDYFNSENADGNKILQPVPLSPKTPITAKQQTPPTAKQETRFNFDVETPKAVLSKEENKFVFESQEPSNPQEKTVEKLMEEQIEALKMEARRRNSYKQAAQNDFEKMSVDPPAEKPHPKDFRRSYRAAQNDMEKMMVDKTSPKEHRRSVRKRLDVEGKEKPERTSPKRRAERTLNSSPETNDDSPKPKHRHKKASRRHHSPNKPREKFSYDEKHIAKYREKARMTPPLPDLRVDFFNETVDACQVDSLHVSGEKRGSVCLNKCLREVGAQLEASATSPINVTTNPLENSVHFGGRKAPQATIVVQQPSLSLDHSNVSTILLKNGSEFVSNVESVGNKLSFKRQKEENMKQLLDVANNLTLEEIHDFEMRYGSPHHNRSQSVKTPGRSSGRPNYLCLPQQRSRVASMPNTGVEEEYYRLRHFSITGKGVVNRGDSLKSRRSRSNNSVASSNSSTEQLPGAVSTAGSARTSASCSLASSRESSTSAPGPTPYKVLMLGGPAVGKSSLVSQFMTSEYLHAYDTSIDDESGEKSVSVLLAGEESELTFIDFATADLSPDSCINKYTDPHAYCVVYSSADRSSLACAEKILQTLWTLDTISTKAVILVANKADLVRSKVVSTEEGKSMATAYDCKYIETSVGINHNVDELLVGILTQIRLKLENPERSRDLFRKRSSSKKNLNRNRSPVSATGTPTGSAANSPKKYRGSRTSASLKVRNLLGKVWARDSKSKSCENLHVL</sequence>
<dbReference type="GO" id="GO:0005525">
    <property type="term" value="F:GTP binding"/>
    <property type="evidence" value="ECO:0000318"/>
    <property type="project" value="GO_Central"/>
</dbReference>
<keyword evidence="5" id="KW-1185">Reference proteome</keyword>
<dbReference type="SUPFAM" id="SSF52540">
    <property type="entry name" value="P-loop containing nucleoside triphosphate hydrolases"/>
    <property type="match status" value="1"/>
</dbReference>
<dbReference type="PROSITE" id="PS51421">
    <property type="entry name" value="RAS"/>
    <property type="match status" value="1"/>
</dbReference>
<accession>D6WQS8</accession>
<dbReference type="AlphaFoldDB" id="D6WQS8"/>
<dbReference type="Gene3D" id="3.40.50.300">
    <property type="entry name" value="P-loop containing nucleotide triphosphate hydrolases"/>
    <property type="match status" value="1"/>
</dbReference>
<dbReference type="Pfam" id="PF00071">
    <property type="entry name" value="Ras"/>
    <property type="match status" value="1"/>
</dbReference>
<feature type="compositionally biased region" description="Basic and acidic residues" evidence="3">
    <location>
        <begin position="328"/>
        <end position="340"/>
    </location>
</feature>
<feature type="compositionally biased region" description="Low complexity" evidence="3">
    <location>
        <begin position="84"/>
        <end position="95"/>
    </location>
</feature>
<comment type="similarity">
    <text evidence="1">Belongs to the small GTPase superfamily. RGK family.</text>
</comment>
<feature type="compositionally biased region" description="Basic and acidic residues" evidence="3">
    <location>
        <begin position="348"/>
        <end position="362"/>
    </location>
</feature>
<feature type="region of interest" description="Disordered" evidence="3">
    <location>
        <begin position="286"/>
        <end position="406"/>
    </location>
</feature>
<dbReference type="SMART" id="SM00173">
    <property type="entry name" value="RAS"/>
    <property type="match status" value="1"/>
</dbReference>
<evidence type="ECO:0000313" key="4">
    <source>
        <dbReference type="EMBL" id="EFA06026.2"/>
    </source>
</evidence>
<dbReference type="InterPro" id="IPR027417">
    <property type="entry name" value="P-loop_NTPase"/>
</dbReference>
<dbReference type="eggNOG" id="KOG0395">
    <property type="taxonomic scope" value="Eukaryota"/>
</dbReference>
<feature type="compositionally biased region" description="Low complexity" evidence="3">
    <location>
        <begin position="639"/>
        <end position="649"/>
    </location>
</feature>
<dbReference type="EMBL" id="KQ971354">
    <property type="protein sequence ID" value="EFA06026.2"/>
    <property type="molecule type" value="Genomic_DNA"/>
</dbReference>
<feature type="compositionally biased region" description="Basic residues" evidence="3">
    <location>
        <begin position="866"/>
        <end position="875"/>
    </location>
</feature>
<dbReference type="PRINTS" id="PR00449">
    <property type="entry name" value="RASTRNSFRMNG"/>
</dbReference>
<feature type="compositionally biased region" description="Polar residues" evidence="3">
    <location>
        <begin position="224"/>
        <end position="234"/>
    </location>
</feature>
<evidence type="ECO:0000256" key="2">
    <source>
        <dbReference type="ARBA" id="ARBA00022553"/>
    </source>
</evidence>
<keyword evidence="2" id="KW-0597">Phosphoprotein</keyword>
<feature type="compositionally biased region" description="Polar residues" evidence="3">
    <location>
        <begin position="64"/>
        <end position="83"/>
    </location>
</feature>
<dbReference type="HOGENOM" id="CLU_005398_0_0_1"/>